<keyword evidence="2" id="KW-1185">Reference proteome</keyword>
<organism evidence="1 2">
    <name type="scientific">Aequorivita ciconiae</name>
    <dbReference type="NCBI Taxonomy" id="2494375"/>
    <lineage>
        <taxon>Bacteria</taxon>
        <taxon>Pseudomonadati</taxon>
        <taxon>Bacteroidota</taxon>
        <taxon>Flavobacteriia</taxon>
        <taxon>Flavobacteriales</taxon>
        <taxon>Flavobacteriaceae</taxon>
        <taxon>Aequorivita</taxon>
    </lineage>
</organism>
<dbReference type="RefSeq" id="WP_128251288.1">
    <property type="nucleotide sequence ID" value="NZ_CP034951.1"/>
</dbReference>
<name>A0A410G6L3_9FLAO</name>
<evidence type="ECO:0000313" key="1">
    <source>
        <dbReference type="EMBL" id="QAA82924.1"/>
    </source>
</evidence>
<reference evidence="1 2" key="1">
    <citation type="submission" date="2019-01" db="EMBL/GenBank/DDBJ databases">
        <title>Complete genome sequencing of Aequorivita sp. H23M31.</title>
        <authorList>
            <person name="Bae J.-W."/>
        </authorList>
    </citation>
    <scope>NUCLEOTIDE SEQUENCE [LARGE SCALE GENOMIC DNA]</scope>
    <source>
        <strain evidence="1 2">H23M31</strain>
    </source>
</reference>
<dbReference type="Pfam" id="PF13557">
    <property type="entry name" value="Phenol_MetA_deg"/>
    <property type="match status" value="1"/>
</dbReference>
<dbReference type="OrthoDB" id="9810698at2"/>
<dbReference type="Proteomes" id="UP000285517">
    <property type="component" value="Chromosome"/>
</dbReference>
<proteinExistence type="predicted"/>
<evidence type="ECO:0000313" key="2">
    <source>
        <dbReference type="Proteomes" id="UP000285517"/>
    </source>
</evidence>
<dbReference type="KEGG" id="aev:EI546_14895"/>
<gene>
    <name evidence="1" type="ORF">EI546_14895</name>
</gene>
<protein>
    <submittedName>
        <fullName evidence="1">Transporter</fullName>
    </submittedName>
</protein>
<sequence>MKKHYLLLLLSFFTIVGFSQNLVSPFQSGYYGPGNLGVRDLAHPIKSGLFVSDYNIFVSSDRFKNIEGDVIDGFGPVPFKIDISAYINTLMFTYASEKLEVLGGGRYMAIIAPSFRTAGIETALGRIHHDKGIDARAAGFGDLAIAPAYFSWELGKFDITAGYMFVAPTGRYNTGADDNIGLGYWSHLIQSAFYFYPLPQKATAIMVMPTYEFHGKIKDARVTPGSRLSMEYGVSQYFSPRFDLALQGGHIWQVGDDSGIGVYWDKSHKDKSNMFSIGAGYWLLPEMLYANLKWAKTYGERQNFALNTFEGQIVFVPQFKKKESKSRIDQTINQ</sequence>
<dbReference type="InterPro" id="IPR025737">
    <property type="entry name" value="FApF"/>
</dbReference>
<dbReference type="AlphaFoldDB" id="A0A410G6L3"/>
<dbReference type="EMBL" id="CP034951">
    <property type="protein sequence ID" value="QAA82924.1"/>
    <property type="molecule type" value="Genomic_DNA"/>
</dbReference>
<accession>A0A410G6L3</accession>